<protein>
    <submittedName>
        <fullName evidence="1">4-oxalocrotonate tautomerase</fullName>
    </submittedName>
</protein>
<dbReference type="Gene3D" id="3.30.429.10">
    <property type="entry name" value="Macrophage Migration Inhibitory Factor"/>
    <property type="match status" value="1"/>
</dbReference>
<dbReference type="KEGG" id="arf:AR1Y2_1111"/>
<dbReference type="InterPro" id="IPR037479">
    <property type="entry name" value="Tauto_MSAD"/>
</dbReference>
<reference evidence="1 2" key="1">
    <citation type="submission" date="2019-05" db="EMBL/GenBank/DDBJ databases">
        <title>Complete genome sequencing of Anaerostipes rhamnosivorans.</title>
        <authorList>
            <person name="Bui T.P.N."/>
            <person name="de Vos W.M."/>
        </authorList>
    </citation>
    <scope>NUCLEOTIDE SEQUENCE [LARGE SCALE GENOMIC DNA]</scope>
    <source>
        <strain evidence="1 2">1y2</strain>
    </source>
</reference>
<evidence type="ECO:0000313" key="2">
    <source>
        <dbReference type="Proteomes" id="UP000298653"/>
    </source>
</evidence>
<proteinExistence type="predicted"/>
<evidence type="ECO:0000313" key="1">
    <source>
        <dbReference type="EMBL" id="QCP34565.1"/>
    </source>
</evidence>
<dbReference type="SUPFAM" id="SSF55331">
    <property type="entry name" value="Tautomerase/MIF"/>
    <property type="match status" value="1"/>
</dbReference>
<dbReference type="OrthoDB" id="9804765at2"/>
<dbReference type="Pfam" id="PF14552">
    <property type="entry name" value="Tautomerase_2"/>
    <property type="match status" value="1"/>
</dbReference>
<dbReference type="RefSeq" id="WP_137328090.1">
    <property type="nucleotide sequence ID" value="NZ_CP040058.1"/>
</dbReference>
<name>A0A4P8ICX2_9FIRM</name>
<dbReference type="PANTHER" id="PTHR38460:SF1">
    <property type="entry name" value="TAUTOMERASE YOLI-RELATED"/>
    <property type="match status" value="1"/>
</dbReference>
<keyword evidence="2" id="KW-1185">Reference proteome</keyword>
<organism evidence="1 2">
    <name type="scientific">Anaerostipes rhamnosivorans</name>
    <dbReference type="NCBI Taxonomy" id="1229621"/>
    <lineage>
        <taxon>Bacteria</taxon>
        <taxon>Bacillati</taxon>
        <taxon>Bacillota</taxon>
        <taxon>Clostridia</taxon>
        <taxon>Lachnospirales</taxon>
        <taxon>Lachnospiraceae</taxon>
        <taxon>Anaerostipes</taxon>
    </lineage>
</organism>
<dbReference type="InterPro" id="IPR014347">
    <property type="entry name" value="Tautomerase/MIF_sf"/>
</dbReference>
<dbReference type="EMBL" id="CP040058">
    <property type="protein sequence ID" value="QCP34565.1"/>
    <property type="molecule type" value="Genomic_DNA"/>
</dbReference>
<accession>A0A4P8ICX2</accession>
<sequence>MPLIQVDLLKQNDKERLRNILDTIHQCAVEAFDIPERDRYQIVNQHDPEEMILLDTGLGFERTKNQIVIRVTSKQRTQDKKELLYSLLGQRLKDRCQIEPQDLLVSIVENGDADWSFGFGKAQFLTGEL</sequence>
<dbReference type="AlphaFoldDB" id="A0A4P8ICX2"/>
<dbReference type="Proteomes" id="UP000298653">
    <property type="component" value="Chromosome"/>
</dbReference>
<gene>
    <name evidence="1" type="ORF">AR1Y2_1111</name>
</gene>
<dbReference type="PANTHER" id="PTHR38460">
    <property type="entry name" value="TAUTOMERASE YOLI-RELATED"/>
    <property type="match status" value="1"/>
</dbReference>